<dbReference type="SUPFAM" id="SSF52058">
    <property type="entry name" value="L domain-like"/>
    <property type="match status" value="1"/>
</dbReference>
<dbReference type="EMBL" id="LYPA01000038">
    <property type="protein sequence ID" value="OBR67360.1"/>
    <property type="molecule type" value="Genomic_DNA"/>
</dbReference>
<dbReference type="OrthoDB" id="2644439at2"/>
<protein>
    <recommendedName>
        <fullName evidence="3">Internalin</fullName>
    </recommendedName>
</protein>
<dbReference type="RefSeq" id="WP_068680711.1">
    <property type="nucleotide sequence ID" value="NZ_LYPA01000038.1"/>
</dbReference>
<sequence>MGEIWTGSMSGAPWTAEKITNAVKHLRKRATVSFVAGADKLDDLARLDTELFAKRPDLILSVSNSDAKSRYPEEMVMALSGLRHVFALQLDMNHSQHLEQLSALERMDFLVISSKKELSLEFINSYKQLRYLRLSGKFASLSPITGCSSLESLVLNRAIAGLDFVASLPLLRDLLIDSCTLEEGSLAALSDSSVSILSLSAIRNLTNLDELRLLRNLAFLQIAQPKVQRLFDFSKLERLRQLELVYMKGLKEIDLLWTANTLEYLELKEINPVIKADAFRRLTEMEHLRQLDFRFIDFNKGRIAALQKMMQEAGREGVLIQNIPEDKHIRSLARQQAAKHLLGE</sequence>
<keyword evidence="2" id="KW-1185">Reference proteome</keyword>
<dbReference type="STRING" id="1844972.A7K91_19270"/>
<dbReference type="Gene3D" id="3.80.10.10">
    <property type="entry name" value="Ribonuclease Inhibitor"/>
    <property type="match status" value="1"/>
</dbReference>
<evidence type="ECO:0000313" key="2">
    <source>
        <dbReference type="Proteomes" id="UP000092024"/>
    </source>
</evidence>
<comment type="caution">
    <text evidence="1">The sequence shown here is derived from an EMBL/GenBank/DDBJ whole genome shotgun (WGS) entry which is preliminary data.</text>
</comment>
<reference evidence="1 2" key="1">
    <citation type="submission" date="2016-05" db="EMBL/GenBank/DDBJ databases">
        <title>Paenibacillus oryzae. sp. nov., isolated from the rice root.</title>
        <authorList>
            <person name="Zhang J."/>
            <person name="Zhang X."/>
        </authorList>
    </citation>
    <scope>NUCLEOTIDE SEQUENCE [LARGE SCALE GENOMIC DNA]</scope>
    <source>
        <strain evidence="1 2">1DrF-4</strain>
    </source>
</reference>
<dbReference type="Proteomes" id="UP000092024">
    <property type="component" value="Unassembled WGS sequence"/>
</dbReference>
<dbReference type="InterPro" id="IPR032675">
    <property type="entry name" value="LRR_dom_sf"/>
</dbReference>
<evidence type="ECO:0008006" key="3">
    <source>
        <dbReference type="Google" id="ProtNLM"/>
    </source>
</evidence>
<gene>
    <name evidence="1" type="ORF">A7K91_19270</name>
</gene>
<organism evidence="1 2">
    <name type="scientific">Paenibacillus oryzae</name>
    <dbReference type="NCBI Taxonomy" id="1844972"/>
    <lineage>
        <taxon>Bacteria</taxon>
        <taxon>Bacillati</taxon>
        <taxon>Bacillota</taxon>
        <taxon>Bacilli</taxon>
        <taxon>Bacillales</taxon>
        <taxon>Paenibacillaceae</taxon>
        <taxon>Paenibacillus</taxon>
    </lineage>
</organism>
<name>A0A1A5YPQ4_9BACL</name>
<proteinExistence type="predicted"/>
<evidence type="ECO:0000313" key="1">
    <source>
        <dbReference type="EMBL" id="OBR67360.1"/>
    </source>
</evidence>
<dbReference type="AlphaFoldDB" id="A0A1A5YPQ4"/>
<accession>A0A1A5YPQ4</accession>